<dbReference type="Gene3D" id="1.10.287.1490">
    <property type="match status" value="1"/>
</dbReference>
<dbReference type="HOGENOM" id="CLU_936385_0_0_5"/>
<gene>
    <name evidence="2" type="ORF">OG2516_18915</name>
</gene>
<dbReference type="AlphaFoldDB" id="Q2CBT5"/>
<sequence>MTDNAHFPPQWLVWAPETPAADTALAALAPAEGRVLRGPLPDQEQVSGPEPVLLLYPAPRSALAQAMRDTGPEAALEDWRRKTVALLELHRQDRRRIRLASLEATAARPGALARQLGGADAADAQPAEPAGTAPDPVLVLLADHLLRTDEARALLEELEAASLPMPAPAGEAVDAKAVHAAYSASSKGEGHRERSALQRRIETLEADLAARDRQISALDEQALALAAATDADKADLRHKQERLDRQRQALEKTKASLKKARETLQDRDAEIAHLLGSHSYRVTAPLRRLRTMLKRPG</sequence>
<comment type="caution">
    <text evidence="2">The sequence shown here is derived from an EMBL/GenBank/DDBJ whole genome shotgun (WGS) entry which is preliminary data.</text>
</comment>
<dbReference type="STRING" id="314256.OG2516_18915"/>
<dbReference type="Proteomes" id="UP000003635">
    <property type="component" value="Unassembled WGS sequence"/>
</dbReference>
<name>Q2CBT5_OCEGH</name>
<evidence type="ECO:0000256" key="1">
    <source>
        <dbReference type="SAM" id="Coils"/>
    </source>
</evidence>
<keyword evidence="1" id="KW-0175">Coiled coil</keyword>
<evidence type="ECO:0000313" key="2">
    <source>
        <dbReference type="EMBL" id="EAR50119.1"/>
    </source>
</evidence>
<feature type="coiled-coil region" evidence="1">
    <location>
        <begin position="194"/>
        <end position="270"/>
    </location>
</feature>
<proteinExistence type="predicted"/>
<evidence type="ECO:0000313" key="3">
    <source>
        <dbReference type="Proteomes" id="UP000003635"/>
    </source>
</evidence>
<organism evidence="2 3">
    <name type="scientific">Oceanicola granulosus (strain ATCC BAA-861 / DSM 15982 / KCTC 12143 / HTCC2516)</name>
    <dbReference type="NCBI Taxonomy" id="314256"/>
    <lineage>
        <taxon>Bacteria</taxon>
        <taxon>Pseudomonadati</taxon>
        <taxon>Pseudomonadota</taxon>
        <taxon>Alphaproteobacteria</taxon>
        <taxon>Rhodobacterales</taxon>
        <taxon>Roseobacteraceae</taxon>
        <taxon>Oceanicola</taxon>
    </lineage>
</organism>
<accession>Q2CBT5</accession>
<protein>
    <submittedName>
        <fullName evidence="2">Uncharacterized protein</fullName>
    </submittedName>
</protein>
<dbReference type="SUPFAM" id="SSF46966">
    <property type="entry name" value="Spectrin repeat"/>
    <property type="match status" value="1"/>
</dbReference>
<dbReference type="EMBL" id="AAOT01000036">
    <property type="protein sequence ID" value="EAR50119.1"/>
    <property type="molecule type" value="Genomic_DNA"/>
</dbReference>
<keyword evidence="3" id="KW-1185">Reference proteome</keyword>
<reference evidence="2 3" key="1">
    <citation type="journal article" date="2010" name="J. Bacteriol.">
        <title>Genome sequences of Oceanicola granulosus HTCC2516(T) and Oceanicola batsensis HTCC2597(TDelta).</title>
        <authorList>
            <person name="Thrash J.C."/>
            <person name="Cho J.C."/>
            <person name="Vergin K.L."/>
            <person name="Giovannoni S.J."/>
        </authorList>
    </citation>
    <scope>NUCLEOTIDE SEQUENCE [LARGE SCALE GENOMIC DNA]</scope>
    <source>
        <strain evidence="3">ATCC BAA-861 / DSM 15982 / KCTC 12143 / HTCC2516</strain>
    </source>
</reference>